<dbReference type="CDD" id="cd02440">
    <property type="entry name" value="AdoMet_MTases"/>
    <property type="match status" value="1"/>
</dbReference>
<protein>
    <recommendedName>
        <fullName evidence="11">mRNA cap guanine-N(7) methyltransferase</fullName>
        <ecNumber evidence="2">2.1.1.56</ecNumber>
    </recommendedName>
    <alternativeName>
        <fullName evidence="8">mRNA (guanine-N(7))-methyltransferase</fullName>
    </alternativeName>
    <alternativeName>
        <fullName evidence="9">mRNA cap methyltransferase</fullName>
    </alternativeName>
</protein>
<evidence type="ECO:0000259" key="13">
    <source>
        <dbReference type="PROSITE" id="PS51562"/>
    </source>
</evidence>
<dbReference type="InterPro" id="IPR029063">
    <property type="entry name" value="SAM-dependent_MTases_sf"/>
</dbReference>
<dbReference type="GO" id="GO:0005634">
    <property type="term" value="C:nucleus"/>
    <property type="evidence" value="ECO:0007669"/>
    <property type="project" value="TreeGrafter"/>
</dbReference>
<keyword evidence="6" id="KW-0694">RNA-binding</keyword>
<feature type="compositionally biased region" description="Low complexity" evidence="12">
    <location>
        <begin position="26"/>
        <end position="35"/>
    </location>
</feature>
<feature type="region of interest" description="Disordered" evidence="12">
    <location>
        <begin position="129"/>
        <end position="152"/>
    </location>
</feature>
<dbReference type="SUPFAM" id="SSF53335">
    <property type="entry name" value="S-adenosyl-L-methionine-dependent methyltransferases"/>
    <property type="match status" value="1"/>
</dbReference>
<dbReference type="PANTHER" id="PTHR12189:SF2">
    <property type="entry name" value="MRNA CAP GUANINE-N7 METHYLTRANSFERASE"/>
    <property type="match status" value="1"/>
</dbReference>
<reference evidence="14" key="1">
    <citation type="submission" date="2023-03" db="EMBL/GenBank/DDBJ databases">
        <title>Massive genome expansion in bonnet fungi (Mycena s.s.) driven by repeated elements and novel gene families across ecological guilds.</title>
        <authorList>
            <consortium name="Lawrence Berkeley National Laboratory"/>
            <person name="Harder C.B."/>
            <person name="Miyauchi S."/>
            <person name="Viragh M."/>
            <person name="Kuo A."/>
            <person name="Thoen E."/>
            <person name="Andreopoulos B."/>
            <person name="Lu D."/>
            <person name="Skrede I."/>
            <person name="Drula E."/>
            <person name="Henrissat B."/>
            <person name="Morin E."/>
            <person name="Kohler A."/>
            <person name="Barry K."/>
            <person name="LaButti K."/>
            <person name="Morin E."/>
            <person name="Salamov A."/>
            <person name="Lipzen A."/>
            <person name="Mereny Z."/>
            <person name="Hegedus B."/>
            <person name="Baldrian P."/>
            <person name="Stursova M."/>
            <person name="Weitz H."/>
            <person name="Taylor A."/>
            <person name="Grigoriev I.V."/>
            <person name="Nagy L.G."/>
            <person name="Martin F."/>
            <person name="Kauserud H."/>
        </authorList>
    </citation>
    <scope>NUCLEOTIDE SEQUENCE</scope>
    <source>
        <strain evidence="14">CBHHK200</strain>
    </source>
</reference>
<dbReference type="InterPro" id="IPR004971">
    <property type="entry name" value="mRNA_G-N7_MeTrfase_dom"/>
</dbReference>
<dbReference type="PANTHER" id="PTHR12189">
    <property type="entry name" value="MRNA GUANINE-7- METHYLTRANSFERASE"/>
    <property type="match status" value="1"/>
</dbReference>
<keyword evidence="3" id="KW-0489">Methyltransferase</keyword>
<name>A0AAD6TJR3_9AGAR</name>
<evidence type="ECO:0000256" key="7">
    <source>
        <dbReference type="ARBA" id="ARBA00023042"/>
    </source>
</evidence>
<comment type="caution">
    <text evidence="14">The sequence shown here is derived from an EMBL/GenBank/DDBJ whole genome shotgun (WGS) entry which is preliminary data.</text>
</comment>
<evidence type="ECO:0000256" key="6">
    <source>
        <dbReference type="ARBA" id="ARBA00022884"/>
    </source>
</evidence>
<keyword evidence="7" id="KW-0506">mRNA capping</keyword>
<accession>A0AAD6TJR3</accession>
<evidence type="ECO:0000256" key="5">
    <source>
        <dbReference type="ARBA" id="ARBA00022691"/>
    </source>
</evidence>
<evidence type="ECO:0000256" key="10">
    <source>
        <dbReference type="ARBA" id="ARBA00044712"/>
    </source>
</evidence>
<dbReference type="Gene3D" id="3.40.50.150">
    <property type="entry name" value="Vaccinia Virus protein VP39"/>
    <property type="match status" value="1"/>
</dbReference>
<evidence type="ECO:0000313" key="14">
    <source>
        <dbReference type="EMBL" id="KAJ7046575.1"/>
    </source>
</evidence>
<dbReference type="Proteomes" id="UP001218188">
    <property type="component" value="Unassembled WGS sequence"/>
</dbReference>
<dbReference type="AlphaFoldDB" id="A0AAD6TJR3"/>
<organism evidence="14 15">
    <name type="scientific">Mycena alexandri</name>
    <dbReference type="NCBI Taxonomy" id="1745969"/>
    <lineage>
        <taxon>Eukaryota</taxon>
        <taxon>Fungi</taxon>
        <taxon>Dikarya</taxon>
        <taxon>Basidiomycota</taxon>
        <taxon>Agaricomycotina</taxon>
        <taxon>Agaricomycetes</taxon>
        <taxon>Agaricomycetidae</taxon>
        <taxon>Agaricales</taxon>
        <taxon>Marasmiineae</taxon>
        <taxon>Mycenaceae</taxon>
        <taxon>Mycena</taxon>
    </lineage>
</organism>
<dbReference type="EMBL" id="JARJCM010000002">
    <property type="protein sequence ID" value="KAJ7046575.1"/>
    <property type="molecule type" value="Genomic_DNA"/>
</dbReference>
<dbReference type="GO" id="GO:0004482">
    <property type="term" value="F:mRNA 5'-cap (guanine-N7-)-methyltransferase activity"/>
    <property type="evidence" value="ECO:0007669"/>
    <property type="project" value="UniProtKB-EC"/>
</dbReference>
<evidence type="ECO:0000256" key="1">
    <source>
        <dbReference type="ARBA" id="ARBA00003378"/>
    </source>
</evidence>
<evidence type="ECO:0000256" key="9">
    <source>
        <dbReference type="ARBA" id="ARBA00033387"/>
    </source>
</evidence>
<feature type="region of interest" description="Disordered" evidence="12">
    <location>
        <begin position="1"/>
        <end position="56"/>
    </location>
</feature>
<evidence type="ECO:0000256" key="12">
    <source>
        <dbReference type="SAM" id="MobiDB-lite"/>
    </source>
</evidence>
<gene>
    <name evidence="14" type="ORF">C8F04DRAFT_1023202</name>
</gene>
<dbReference type="InterPro" id="IPR039753">
    <property type="entry name" value="RG7MT1"/>
</dbReference>
<evidence type="ECO:0000256" key="8">
    <source>
        <dbReference type="ARBA" id="ARBA00032772"/>
    </source>
</evidence>
<evidence type="ECO:0000313" key="15">
    <source>
        <dbReference type="Proteomes" id="UP001218188"/>
    </source>
</evidence>
<keyword evidence="15" id="KW-1185">Reference proteome</keyword>
<keyword evidence="5" id="KW-0949">S-adenosyl-L-methionine</keyword>
<comment type="function">
    <text evidence="1">Responsible for methylating the 5'-cap structure of mRNAs.</text>
</comment>
<dbReference type="PROSITE" id="PS51562">
    <property type="entry name" value="RNA_CAP0_MT"/>
    <property type="match status" value="1"/>
</dbReference>
<dbReference type="EC" id="2.1.1.56" evidence="2"/>
<feature type="region of interest" description="Disordered" evidence="12">
    <location>
        <begin position="212"/>
        <end position="233"/>
    </location>
</feature>
<comment type="catalytic activity">
    <reaction evidence="10">
        <text>a 5'-end (5'-triphosphoguanosine)-ribonucleoside in mRNA + S-adenosyl-L-methionine = a 5'-end (N(7)-methyl 5'-triphosphoguanosine)-ribonucleoside in mRNA + S-adenosyl-L-homocysteine</text>
        <dbReference type="Rhea" id="RHEA:67008"/>
        <dbReference type="Rhea" id="RHEA-COMP:17166"/>
        <dbReference type="Rhea" id="RHEA-COMP:17167"/>
        <dbReference type="ChEBI" id="CHEBI:57856"/>
        <dbReference type="ChEBI" id="CHEBI:59789"/>
        <dbReference type="ChEBI" id="CHEBI:156461"/>
        <dbReference type="ChEBI" id="CHEBI:167617"/>
        <dbReference type="EC" id="2.1.1.56"/>
    </reaction>
</comment>
<evidence type="ECO:0000256" key="3">
    <source>
        <dbReference type="ARBA" id="ARBA00022603"/>
    </source>
</evidence>
<sequence>MPAFDPVRDAVLNSPLTPSQPLAFLSSPRTPSSAPSHPPTPQTPSRALPAPTRRPTDLAALLNADPPRTSTIAHLLRTDGDDRLAAAPAIRKTALKYSPRNRITPPDAILRPMSQAEMDMYKSYQGKGAALLGKRKRSPRRETEPELDQPPVKKLAGDVGVVVNHYNTRPEVGVAQRETSPIIGLKSFNNWVKSVLISRFAHPVLAASKVVGRSSRPPRGRGPDIPPRGKVLDMGCGKGGDMTKWAKARAAEVLGVDIAAVSVDQARARWQQLRGPSFDATFAPLDCYTEPLSKAFAPAKLATPFDVVSMQFCMHYAFESIQKARCMLENVSRWLRPGGVFIGTIPNADQLLQNLAGVPPDAPDLTFGNSVYKIRFEERAQARPPLFGHKYWFYLQDAVENVPEYIVKWDNFVQMAADYGLHPVYKEEFHDVFSEHREHPEFGPLMVKMKVVDANGESSMDEDQWEAANIYIAFAFEKR</sequence>
<evidence type="ECO:0000256" key="2">
    <source>
        <dbReference type="ARBA" id="ARBA00011926"/>
    </source>
</evidence>
<keyword evidence="7" id="KW-0507">mRNA processing</keyword>
<evidence type="ECO:0000256" key="4">
    <source>
        <dbReference type="ARBA" id="ARBA00022679"/>
    </source>
</evidence>
<dbReference type="GO" id="GO:0003723">
    <property type="term" value="F:RNA binding"/>
    <property type="evidence" value="ECO:0007669"/>
    <property type="project" value="UniProtKB-KW"/>
</dbReference>
<proteinExistence type="predicted"/>
<keyword evidence="4" id="KW-0808">Transferase</keyword>
<feature type="domain" description="MRNA cap 0 methyltransferase" evidence="13">
    <location>
        <begin position="180"/>
        <end position="479"/>
    </location>
</feature>
<evidence type="ECO:0000256" key="11">
    <source>
        <dbReference type="ARBA" id="ARBA00049739"/>
    </source>
</evidence>
<dbReference type="Pfam" id="PF03291">
    <property type="entry name" value="mRNA_G-N7_MeTrfase"/>
    <property type="match status" value="1"/>
</dbReference>